<evidence type="ECO:0000313" key="2">
    <source>
        <dbReference type="Proteomes" id="UP000265520"/>
    </source>
</evidence>
<accession>A0A392TM98</accession>
<name>A0A392TM98_9FABA</name>
<keyword evidence="2" id="KW-1185">Reference proteome</keyword>
<protein>
    <submittedName>
        <fullName evidence="1">Uncharacterized protein</fullName>
    </submittedName>
</protein>
<dbReference type="Proteomes" id="UP000265520">
    <property type="component" value="Unassembled WGS sequence"/>
</dbReference>
<reference evidence="1 2" key="1">
    <citation type="journal article" date="2018" name="Front. Plant Sci.">
        <title>Red Clover (Trifolium pratense) and Zigzag Clover (T. medium) - A Picture of Genomic Similarities and Differences.</title>
        <authorList>
            <person name="Dluhosova J."/>
            <person name="Istvanek J."/>
            <person name="Nedelnik J."/>
            <person name="Repkova J."/>
        </authorList>
    </citation>
    <scope>NUCLEOTIDE SEQUENCE [LARGE SCALE GENOMIC DNA]</scope>
    <source>
        <strain evidence="2">cv. 10/8</strain>
        <tissue evidence="1">Leaf</tissue>
    </source>
</reference>
<evidence type="ECO:0000313" key="1">
    <source>
        <dbReference type="EMBL" id="MCI62291.1"/>
    </source>
</evidence>
<dbReference type="EMBL" id="LXQA010616350">
    <property type="protein sequence ID" value="MCI62291.1"/>
    <property type="molecule type" value="Genomic_DNA"/>
</dbReference>
<feature type="non-terminal residue" evidence="1">
    <location>
        <position position="1"/>
    </location>
</feature>
<comment type="caution">
    <text evidence="1">The sequence shown here is derived from an EMBL/GenBank/DDBJ whole genome shotgun (WGS) entry which is preliminary data.</text>
</comment>
<dbReference type="AlphaFoldDB" id="A0A392TM98"/>
<organism evidence="1 2">
    <name type="scientific">Trifolium medium</name>
    <dbReference type="NCBI Taxonomy" id="97028"/>
    <lineage>
        <taxon>Eukaryota</taxon>
        <taxon>Viridiplantae</taxon>
        <taxon>Streptophyta</taxon>
        <taxon>Embryophyta</taxon>
        <taxon>Tracheophyta</taxon>
        <taxon>Spermatophyta</taxon>
        <taxon>Magnoliopsida</taxon>
        <taxon>eudicotyledons</taxon>
        <taxon>Gunneridae</taxon>
        <taxon>Pentapetalae</taxon>
        <taxon>rosids</taxon>
        <taxon>fabids</taxon>
        <taxon>Fabales</taxon>
        <taxon>Fabaceae</taxon>
        <taxon>Papilionoideae</taxon>
        <taxon>50 kb inversion clade</taxon>
        <taxon>NPAAA clade</taxon>
        <taxon>Hologalegina</taxon>
        <taxon>IRL clade</taxon>
        <taxon>Trifolieae</taxon>
        <taxon>Trifolium</taxon>
    </lineage>
</organism>
<proteinExistence type="predicted"/>
<sequence length="72" mass="8072">VVVLITIYLDPAPFVAKNEIPRCPIFAASFATYLMGSFMHKFGRELISILWPCLKRKYIDAGCSFRACSAVL</sequence>